<evidence type="ECO:0000256" key="1">
    <source>
        <dbReference type="SAM" id="MobiDB-lite"/>
    </source>
</evidence>
<evidence type="ECO:0000313" key="3">
    <source>
        <dbReference type="Proteomes" id="UP000036464"/>
    </source>
</evidence>
<keyword evidence="3" id="KW-1185">Reference proteome</keyword>
<protein>
    <recommendedName>
        <fullName evidence="4">Minor tail protein</fullName>
    </recommendedName>
</protein>
<gene>
    <name evidence="2" type="ORF">ABW16_01710</name>
</gene>
<accession>A0ABR5FKL6</accession>
<comment type="caution">
    <text evidence="2">The sequence shown here is derived from an EMBL/GenBank/DDBJ whole genome shotgun (WGS) entry which is preliminary data.</text>
</comment>
<proteinExistence type="predicted"/>
<evidence type="ECO:0008006" key="4">
    <source>
        <dbReference type="Google" id="ProtNLM"/>
    </source>
</evidence>
<dbReference type="EMBL" id="LDPO01000001">
    <property type="protein sequence ID" value="KLO31579.1"/>
    <property type="molecule type" value="Genomic_DNA"/>
</dbReference>
<name>A0ABR5FKL6_9MYCO</name>
<evidence type="ECO:0000313" key="2">
    <source>
        <dbReference type="EMBL" id="KLO31579.1"/>
    </source>
</evidence>
<dbReference type="Proteomes" id="UP000036464">
    <property type="component" value="Unassembled WGS sequence"/>
</dbReference>
<feature type="region of interest" description="Disordered" evidence="1">
    <location>
        <begin position="80"/>
        <end position="99"/>
    </location>
</feature>
<organism evidence="2 3">
    <name type="scientific">Mycolicibacter heraklionensis</name>
    <dbReference type="NCBI Taxonomy" id="512402"/>
    <lineage>
        <taxon>Bacteria</taxon>
        <taxon>Bacillati</taxon>
        <taxon>Actinomycetota</taxon>
        <taxon>Actinomycetes</taxon>
        <taxon>Mycobacteriales</taxon>
        <taxon>Mycobacteriaceae</taxon>
        <taxon>Mycolicibacter</taxon>
    </lineage>
</organism>
<sequence length="823" mass="82788">MPSVHRTVPAKTPPFNSPQTKAFGEAIVDEVLAQVAFALASVDVLGMKPFAFLQQYGEEMEAKAQAALAAAEGAQTTAANAQTTADDAQTAAGEAQTAAEKASTDLQTLIDDGLAAMGLSQTGDAADFTHALNVFIGDLFGPGAVVGTNTSNIQHSALPSSYDNIHVDLQNLFNDVVFADGRGWEDIGPDVQQLAVDMIGPGATVTVNAPSQIPHTVVSSTSGNASLGDDVAGAVASAATATGTASAAASTADDAHAAATGAQQTANTVTTAANNLINGIGGFFGASPQTVADIEAGVDPVIDGLSTFFTNLFNPGAASTPNPATSTQIAVQTVPDLTTPGSENASGVPAIATNAATASASAQAVADGIHQAVYGGNATGVVPDTAAVVQALQKIPQQNIVVNTAAGSDAAITFDAAASAGASTGSYTGTTKTITWSHTVSAAANYLLIGAIFDNPENVAIARFSATAVSSDGLVNVPVLQFSSPNDVVGVLLGAFVNPGTYTVSLTVETETSATWNGFAATSVSYCDVNSVGVGGFNHGGQSTASLSLTTGQTVDDPRSLSVALFVNRAASSTAAALSSMTGATQRTTKAWASTHGLAVAIGDVAASSANNTFGMTAASGSGNSWVVLEILLQAPDTEVGSFGRLIRESTTPVTLTAFGADSNGVPPLPANTFDNVQSLTPDLSAPNMNCFKVSLAGAYWVRGRYEPTAADAGSTTINSDGSIDGTMFTANMYVVVNGIIRTYAAGVTTAAGLEYQTVVDLKPGDTVAVIPGGSLTSYHTTAPAPPTYTGTTTLGTPGSWQIIGDSKWFTVMEIALANRSLL</sequence>
<reference evidence="2 3" key="1">
    <citation type="submission" date="2015-05" db="EMBL/GenBank/DDBJ databases">
        <title>Genome sequence of Mycobacterium heraklionense Davo strain.</title>
        <authorList>
            <person name="Greninger A.L."/>
            <person name="Cunningham G."/>
            <person name="Miller S."/>
        </authorList>
    </citation>
    <scope>NUCLEOTIDE SEQUENCE [LARGE SCALE GENOMIC DNA]</scope>
    <source>
        <strain evidence="2 3">Davo</strain>
    </source>
</reference>